<organism evidence="2 3">
    <name type="scientific">Polyangium mundeleinium</name>
    <dbReference type="NCBI Taxonomy" id="2995306"/>
    <lineage>
        <taxon>Bacteria</taxon>
        <taxon>Pseudomonadati</taxon>
        <taxon>Myxococcota</taxon>
        <taxon>Polyangia</taxon>
        <taxon>Polyangiales</taxon>
        <taxon>Polyangiaceae</taxon>
        <taxon>Polyangium</taxon>
    </lineage>
</organism>
<reference evidence="2 3" key="1">
    <citation type="submission" date="2022-11" db="EMBL/GenBank/DDBJ databases">
        <title>Minimal conservation of predation-associated metabolite biosynthetic gene clusters underscores biosynthetic potential of Myxococcota including descriptions for ten novel species: Archangium lansinium sp. nov., Myxococcus landrumus sp. nov., Nannocystis bai.</title>
        <authorList>
            <person name="Ahearne A."/>
            <person name="Stevens C."/>
            <person name="Dowd S."/>
        </authorList>
    </citation>
    <scope>NUCLEOTIDE SEQUENCE [LARGE SCALE GENOMIC DNA]</scope>
    <source>
        <strain evidence="2 3">RJM3</strain>
    </source>
</reference>
<comment type="caution">
    <text evidence="2">The sequence shown here is derived from an EMBL/GenBank/DDBJ whole genome shotgun (WGS) entry which is preliminary data.</text>
</comment>
<accession>A0ABT5EG02</accession>
<feature type="region of interest" description="Disordered" evidence="1">
    <location>
        <begin position="20"/>
        <end position="75"/>
    </location>
</feature>
<keyword evidence="3" id="KW-1185">Reference proteome</keyword>
<dbReference type="EMBL" id="JAQNDO010000001">
    <property type="protein sequence ID" value="MDC0740753.1"/>
    <property type="molecule type" value="Genomic_DNA"/>
</dbReference>
<name>A0ABT5EG02_9BACT</name>
<evidence type="ECO:0008006" key="4">
    <source>
        <dbReference type="Google" id="ProtNLM"/>
    </source>
</evidence>
<evidence type="ECO:0000313" key="2">
    <source>
        <dbReference type="EMBL" id="MDC0740753.1"/>
    </source>
</evidence>
<feature type="compositionally biased region" description="Low complexity" evidence="1">
    <location>
        <begin position="59"/>
        <end position="69"/>
    </location>
</feature>
<dbReference type="RefSeq" id="WP_271915953.1">
    <property type="nucleotide sequence ID" value="NZ_JAQNDO010000001.1"/>
</dbReference>
<dbReference type="PROSITE" id="PS51257">
    <property type="entry name" value="PROKAR_LIPOPROTEIN"/>
    <property type="match status" value="1"/>
</dbReference>
<evidence type="ECO:0000256" key="1">
    <source>
        <dbReference type="SAM" id="MobiDB-lite"/>
    </source>
</evidence>
<sequence>MKRIFVGALFSFAALVACGSAPSSREKLDETQRQWPTSTRKNGPASLEAPTSAPPSPAPSTSAAQQGPAVGSPPPLFASRLRFDAAKRVEIDGKLDEWRDLVSGVSAVPDAPDTFAATLGADDAALYIAARIRPARDGSATVKLRLRFLDRGTSSAPWEVSVAARSGAVTVRAPGGPPPTAVSDASARFQISGDETTLEARIPWTALAPAARSRVGIRAALVYERDGHERAVIGMGDAEEDLCPMPFEQVLLARLDPIAQRLWPHATRSWFQAGADYPIAVDVTGDSKLERVGKLGNQITVCEPKNTVDAHCETRTFPGETRVEGAGAQRITRDDKDDLVLHYWRTRDTAEHLVMEVVPVVSGAPLVPIFEHEVSVYLCCGSEANAPPHIRDAVAISPRTIEISAERPWRLSESKFTEAPLGGTIRPVVTPWEKPPKRRYVFVNGAFEPKR</sequence>
<proteinExistence type="predicted"/>
<dbReference type="Gene3D" id="2.60.40.1190">
    <property type="match status" value="1"/>
</dbReference>
<evidence type="ECO:0000313" key="3">
    <source>
        <dbReference type="Proteomes" id="UP001221411"/>
    </source>
</evidence>
<dbReference type="Proteomes" id="UP001221411">
    <property type="component" value="Unassembled WGS sequence"/>
</dbReference>
<protein>
    <recommendedName>
        <fullName evidence="4">Lipoprotein</fullName>
    </recommendedName>
</protein>
<dbReference type="SUPFAM" id="SSF49344">
    <property type="entry name" value="CBD9-like"/>
    <property type="match status" value="1"/>
</dbReference>
<gene>
    <name evidence="2" type="ORF">POL67_05305</name>
</gene>